<feature type="domain" description="ArsA/GET3 Anion-transporting ATPase-like" evidence="2">
    <location>
        <begin position="1"/>
        <end position="319"/>
    </location>
</feature>
<evidence type="ECO:0000259" key="3">
    <source>
        <dbReference type="Pfam" id="PF17886"/>
    </source>
</evidence>
<dbReference type="GO" id="GO:0005524">
    <property type="term" value="F:ATP binding"/>
    <property type="evidence" value="ECO:0007669"/>
    <property type="project" value="InterPro"/>
</dbReference>
<dbReference type="InterPro" id="IPR016300">
    <property type="entry name" value="ATPase_ArsA/GET3"/>
</dbReference>
<dbReference type="Pfam" id="PF17886">
    <property type="entry name" value="ArsA_HSP20"/>
    <property type="match status" value="1"/>
</dbReference>
<dbReference type="Proteomes" id="UP000481583">
    <property type="component" value="Unassembled WGS sequence"/>
</dbReference>
<dbReference type="Pfam" id="PF02374">
    <property type="entry name" value="ArsA_ATPase"/>
    <property type="match status" value="1"/>
</dbReference>
<reference evidence="4 5" key="1">
    <citation type="submission" date="2020-02" db="EMBL/GenBank/DDBJ databases">
        <title>Whole-genome analyses of novel actinobacteria.</title>
        <authorList>
            <person name="Sahin N."/>
        </authorList>
    </citation>
    <scope>NUCLEOTIDE SEQUENCE [LARGE SCALE GENOMIC DNA]</scope>
    <source>
        <strain evidence="4 5">A7024</strain>
    </source>
</reference>
<dbReference type="Gene3D" id="3.40.50.300">
    <property type="entry name" value="P-loop containing nucleotide triphosphate hydrolases"/>
    <property type="match status" value="1"/>
</dbReference>
<keyword evidence="5" id="KW-1185">Reference proteome</keyword>
<comment type="similarity">
    <text evidence="1">Belongs to the arsA ATPase family.</text>
</comment>
<dbReference type="Gene3D" id="2.60.40.790">
    <property type="match status" value="1"/>
</dbReference>
<evidence type="ECO:0000313" key="5">
    <source>
        <dbReference type="Proteomes" id="UP000481583"/>
    </source>
</evidence>
<comment type="caution">
    <text evidence="4">The sequence shown here is derived from an EMBL/GenBank/DDBJ whole genome shotgun (WGS) entry which is preliminary data.</text>
</comment>
<dbReference type="SUPFAM" id="SSF52540">
    <property type="entry name" value="P-loop containing nucleoside triphosphate hydrolases"/>
    <property type="match status" value="1"/>
</dbReference>
<dbReference type="InterPro" id="IPR025723">
    <property type="entry name" value="ArsA/GET3_ATPase-like"/>
</dbReference>
<dbReference type="GO" id="GO:0016887">
    <property type="term" value="F:ATP hydrolysis activity"/>
    <property type="evidence" value="ECO:0007669"/>
    <property type="project" value="InterPro"/>
</dbReference>
<evidence type="ECO:0000259" key="2">
    <source>
        <dbReference type="Pfam" id="PF02374"/>
    </source>
</evidence>
<dbReference type="PANTHER" id="PTHR10803:SF3">
    <property type="entry name" value="ATPASE GET3"/>
    <property type="match status" value="1"/>
</dbReference>
<dbReference type="InterPro" id="IPR027417">
    <property type="entry name" value="P-loop_NTPase"/>
</dbReference>
<dbReference type="InterPro" id="IPR008978">
    <property type="entry name" value="HSP20-like_chaperone"/>
</dbReference>
<dbReference type="RefSeq" id="WP_165243098.1">
    <property type="nucleotide sequence ID" value="NZ_JAAKZV010000233.1"/>
</dbReference>
<dbReference type="InterPro" id="IPR040612">
    <property type="entry name" value="ArsA_HSP20-like"/>
</dbReference>
<dbReference type="AlphaFoldDB" id="A0A6G4U9E3"/>
<organism evidence="4 5">
    <name type="scientific">Streptomyces coryli</name>
    <dbReference type="NCBI Taxonomy" id="1128680"/>
    <lineage>
        <taxon>Bacteria</taxon>
        <taxon>Bacillati</taxon>
        <taxon>Actinomycetota</taxon>
        <taxon>Actinomycetes</taxon>
        <taxon>Kitasatosporales</taxon>
        <taxon>Streptomycetaceae</taxon>
        <taxon>Streptomyces</taxon>
    </lineage>
</organism>
<proteinExistence type="inferred from homology"/>
<gene>
    <name evidence="4" type="ORF">G5C51_33545</name>
</gene>
<feature type="domain" description="ArsA HSP20-like" evidence="3">
    <location>
        <begin position="342"/>
        <end position="402"/>
    </location>
</feature>
<protein>
    <submittedName>
        <fullName evidence="4">ArsA family ATPase</fullName>
    </submittedName>
</protein>
<dbReference type="EMBL" id="JAAKZV010000233">
    <property type="protein sequence ID" value="NGN68804.1"/>
    <property type="molecule type" value="Genomic_DNA"/>
</dbReference>
<evidence type="ECO:0000313" key="4">
    <source>
        <dbReference type="EMBL" id="NGN68804.1"/>
    </source>
</evidence>
<name>A0A6G4U9E3_9ACTN</name>
<accession>A0A6G4U9E3</accession>
<dbReference type="PANTHER" id="PTHR10803">
    <property type="entry name" value="ARSENICAL PUMP-DRIVING ATPASE ARSENITE-TRANSLOCATING ATPASE"/>
    <property type="match status" value="1"/>
</dbReference>
<evidence type="ECO:0000256" key="1">
    <source>
        <dbReference type="ARBA" id="ARBA00011040"/>
    </source>
</evidence>
<sequence length="413" mass="42609">MRVLFVTGTGGAGRSTVASASALRCARAGGSTLLLTSDDGALAALGAGGAAGAEPAAAAEDGLPFGAPVAVADGLWVARIDAPAHFRASLDRLQERGESVLGYLGATPLEAEEITELPGAEALALLSALAGLVSGTPGTPHAGRAPYDLVVVDLPPLPDALRLLALPEELRRYLRRLLPPERQAARALRPFLAQLAGVPAPAERLYEAAVGWDARLAAAEAVVTGPGVGVRLVLEPGDRAVRELPQALAGLALHGVALDAVVANRTLPAESADPWLAELSGAQQSALKELRDTADVTELPHLGREPGTAADLAELADALPGPGNGTGAEAPAVDNLLAAEGVLVWRLPLPGAERHDLGLVRRGDELIVTAGPYRRVLPLASALRRCTIERAGLYEGELRVRFRPDPGLWPAKD</sequence>